<proteinExistence type="inferred from homology"/>
<evidence type="ECO:0000256" key="2">
    <source>
        <dbReference type="ARBA" id="ARBA00022723"/>
    </source>
</evidence>
<protein>
    <recommendedName>
        <fullName evidence="7">HMA domain-containing protein</fullName>
    </recommendedName>
</protein>
<dbReference type="PANTHER" id="PTHR45868:SF74">
    <property type="entry name" value="HEAVY METAL-ASSOCIATED ISOPRENYLATED PLANT PROTEIN 33"/>
    <property type="match status" value="1"/>
</dbReference>
<keyword evidence="3" id="KW-0449">Lipoprotein</keyword>
<comment type="similarity">
    <text evidence="5">Belongs to the HIPP family.</text>
</comment>
<dbReference type="Proteomes" id="UP000827721">
    <property type="component" value="Unassembled WGS sequence"/>
</dbReference>
<dbReference type="PROSITE" id="PS50846">
    <property type="entry name" value="HMA_2"/>
    <property type="match status" value="1"/>
</dbReference>
<evidence type="ECO:0000256" key="5">
    <source>
        <dbReference type="ARBA" id="ARBA00024045"/>
    </source>
</evidence>
<evidence type="ECO:0000256" key="3">
    <source>
        <dbReference type="ARBA" id="ARBA00023288"/>
    </source>
</evidence>
<feature type="domain" description="HMA" evidence="7">
    <location>
        <begin position="31"/>
        <end position="95"/>
    </location>
</feature>
<keyword evidence="2" id="KW-0479">Metal-binding</keyword>
<dbReference type="SUPFAM" id="SSF55008">
    <property type="entry name" value="HMA, heavy metal-associated domain"/>
    <property type="match status" value="1"/>
</dbReference>
<evidence type="ECO:0000313" key="9">
    <source>
        <dbReference type="Proteomes" id="UP000827721"/>
    </source>
</evidence>
<dbReference type="InterPro" id="IPR036163">
    <property type="entry name" value="HMA_dom_sf"/>
</dbReference>
<comment type="caution">
    <text evidence="8">The sequence shown here is derived from an EMBL/GenBank/DDBJ whole genome shotgun (WGS) entry which is preliminary data.</text>
</comment>
<keyword evidence="4" id="KW-0636">Prenylation</keyword>
<gene>
    <name evidence="8" type="ORF">JRO89_XS01G0258500</name>
</gene>
<accession>A0ABQ8ILM5</accession>
<evidence type="ECO:0000256" key="6">
    <source>
        <dbReference type="SAM" id="MobiDB-lite"/>
    </source>
</evidence>
<evidence type="ECO:0000259" key="7">
    <source>
        <dbReference type="PROSITE" id="PS50846"/>
    </source>
</evidence>
<dbReference type="EMBL" id="JAFEMO010000001">
    <property type="protein sequence ID" value="KAH7577496.1"/>
    <property type="molecule type" value="Genomic_DNA"/>
</dbReference>
<name>A0ABQ8ILM5_9ROSI</name>
<feature type="compositionally biased region" description="Basic and acidic residues" evidence="6">
    <location>
        <begin position="150"/>
        <end position="161"/>
    </location>
</feature>
<sequence length="249" mass="28241">MCLLFDSFAFCICKCYNICLMYPYTLGLLSMQICVLKVNLQGCQIRPEKVNEELQKINGVFATNIDTTEGLVTVAGLVDPTLLIETIKKLGIQTHLLAYEKNPSRDRNKHHFLKNMQRGKESPSKGKKNNRDKIRYQSAYPLGDNYDSAGGDHHNATDDAHYMGPHGSSWHHPRCGRKSTSGGARSRPSYVHGWYPMYHDPMPNTRYQKSTRPPLPHPFDIYGQGQEPEVGNAPHHLFSDENVRACHIM</sequence>
<organism evidence="8 9">
    <name type="scientific">Xanthoceras sorbifolium</name>
    <dbReference type="NCBI Taxonomy" id="99658"/>
    <lineage>
        <taxon>Eukaryota</taxon>
        <taxon>Viridiplantae</taxon>
        <taxon>Streptophyta</taxon>
        <taxon>Embryophyta</taxon>
        <taxon>Tracheophyta</taxon>
        <taxon>Spermatophyta</taxon>
        <taxon>Magnoliopsida</taxon>
        <taxon>eudicotyledons</taxon>
        <taxon>Gunneridae</taxon>
        <taxon>Pentapetalae</taxon>
        <taxon>rosids</taxon>
        <taxon>malvids</taxon>
        <taxon>Sapindales</taxon>
        <taxon>Sapindaceae</taxon>
        <taxon>Xanthoceroideae</taxon>
        <taxon>Xanthoceras</taxon>
    </lineage>
</organism>
<feature type="region of interest" description="Disordered" evidence="6">
    <location>
        <begin position="107"/>
        <end position="187"/>
    </location>
</feature>
<dbReference type="Gene3D" id="3.30.70.100">
    <property type="match status" value="1"/>
</dbReference>
<evidence type="ECO:0000313" key="8">
    <source>
        <dbReference type="EMBL" id="KAH7577496.1"/>
    </source>
</evidence>
<reference evidence="8 9" key="1">
    <citation type="submission" date="2021-02" db="EMBL/GenBank/DDBJ databases">
        <title>Plant Genome Project.</title>
        <authorList>
            <person name="Zhang R.-G."/>
        </authorList>
    </citation>
    <scope>NUCLEOTIDE SEQUENCE [LARGE SCALE GENOMIC DNA]</scope>
    <source>
        <tissue evidence="8">Leaves</tissue>
    </source>
</reference>
<evidence type="ECO:0000256" key="1">
    <source>
        <dbReference type="ARBA" id="ARBA00022481"/>
    </source>
</evidence>
<keyword evidence="9" id="KW-1185">Reference proteome</keyword>
<dbReference type="InterPro" id="IPR006121">
    <property type="entry name" value="HMA_dom"/>
</dbReference>
<feature type="compositionally biased region" description="Basic and acidic residues" evidence="6">
    <location>
        <begin position="118"/>
        <end position="135"/>
    </location>
</feature>
<keyword evidence="1" id="KW-0488">Methylation</keyword>
<evidence type="ECO:0000256" key="4">
    <source>
        <dbReference type="ARBA" id="ARBA00023289"/>
    </source>
</evidence>
<dbReference type="PANTHER" id="PTHR45868">
    <property type="entry name" value="HEAVY METAL-ASSOCIATED ISOPRENYLATED PLANT PROTEIN 33-RELATED"/>
    <property type="match status" value="1"/>
</dbReference>